<protein>
    <recommendedName>
        <fullName evidence="3">Zinc finger protein</fullName>
    </recommendedName>
</protein>
<dbReference type="EMBL" id="BOML01000043">
    <property type="protein sequence ID" value="GIE04368.1"/>
    <property type="molecule type" value="Genomic_DNA"/>
</dbReference>
<organism evidence="1 2">
    <name type="scientific">Paractinoplanes durhamensis</name>
    <dbReference type="NCBI Taxonomy" id="113563"/>
    <lineage>
        <taxon>Bacteria</taxon>
        <taxon>Bacillati</taxon>
        <taxon>Actinomycetota</taxon>
        <taxon>Actinomycetes</taxon>
        <taxon>Micromonosporales</taxon>
        <taxon>Micromonosporaceae</taxon>
        <taxon>Paractinoplanes</taxon>
    </lineage>
</organism>
<reference evidence="1 2" key="1">
    <citation type="submission" date="2021-01" db="EMBL/GenBank/DDBJ databases">
        <title>Whole genome shotgun sequence of Actinoplanes durhamensis NBRC 14914.</title>
        <authorList>
            <person name="Komaki H."/>
            <person name="Tamura T."/>
        </authorList>
    </citation>
    <scope>NUCLEOTIDE SEQUENCE [LARGE SCALE GENOMIC DNA]</scope>
    <source>
        <strain evidence="1 2">NBRC 14914</strain>
    </source>
</reference>
<accession>A0ABQ3Z3F9</accession>
<evidence type="ECO:0008006" key="3">
    <source>
        <dbReference type="Google" id="ProtNLM"/>
    </source>
</evidence>
<comment type="caution">
    <text evidence="1">The sequence shown here is derived from an EMBL/GenBank/DDBJ whole genome shotgun (WGS) entry which is preliminary data.</text>
</comment>
<evidence type="ECO:0000313" key="2">
    <source>
        <dbReference type="Proteomes" id="UP000637628"/>
    </source>
</evidence>
<keyword evidence="2" id="KW-1185">Reference proteome</keyword>
<dbReference type="Proteomes" id="UP000637628">
    <property type="component" value="Unassembled WGS sequence"/>
</dbReference>
<evidence type="ECO:0000313" key="1">
    <source>
        <dbReference type="EMBL" id="GIE04368.1"/>
    </source>
</evidence>
<name>A0ABQ3Z3F9_9ACTN</name>
<proteinExistence type="predicted"/>
<gene>
    <name evidence="1" type="ORF">Adu01nite_57180</name>
</gene>
<sequence>MTTMATCNLCPPGSRDVPDDEMAAHLRTTHPDVDADGTQKSDDSRIIHDAAAGPIALGTAELSD</sequence>